<dbReference type="EMBL" id="JAGGLG010000002">
    <property type="protein sequence ID" value="MBP2017053.1"/>
    <property type="molecule type" value="Genomic_DNA"/>
</dbReference>
<evidence type="ECO:0000259" key="1">
    <source>
        <dbReference type="Pfam" id="PF01883"/>
    </source>
</evidence>
<name>A0ABS4JNE5_9FIRM</name>
<dbReference type="Gene3D" id="3.30.300.130">
    <property type="entry name" value="Fe-S cluster assembly (FSCA)"/>
    <property type="match status" value="1"/>
</dbReference>
<accession>A0ABS4JNE5</accession>
<dbReference type="Pfam" id="PF01883">
    <property type="entry name" value="FeS_assembly_P"/>
    <property type="match status" value="1"/>
</dbReference>
<reference evidence="2 3" key="1">
    <citation type="submission" date="2021-03" db="EMBL/GenBank/DDBJ databases">
        <title>Genomic Encyclopedia of Type Strains, Phase IV (KMG-IV): sequencing the most valuable type-strain genomes for metagenomic binning, comparative biology and taxonomic classification.</title>
        <authorList>
            <person name="Goeker M."/>
        </authorList>
    </citation>
    <scope>NUCLEOTIDE SEQUENCE [LARGE SCALE GENOMIC DNA]</scope>
    <source>
        <strain evidence="2 3">DSM 27138</strain>
    </source>
</reference>
<proteinExistence type="predicted"/>
<protein>
    <submittedName>
        <fullName evidence="2">Metal-sulfur cluster biosynthetic enzyme</fullName>
    </submittedName>
</protein>
<organism evidence="2 3">
    <name type="scientific">Symbiobacterium terraclitae</name>
    <dbReference type="NCBI Taxonomy" id="557451"/>
    <lineage>
        <taxon>Bacteria</taxon>
        <taxon>Bacillati</taxon>
        <taxon>Bacillota</taxon>
        <taxon>Clostridia</taxon>
        <taxon>Eubacteriales</taxon>
        <taxon>Symbiobacteriaceae</taxon>
        <taxon>Symbiobacterium</taxon>
    </lineage>
</organism>
<dbReference type="InterPro" id="IPR002744">
    <property type="entry name" value="MIP18-like"/>
</dbReference>
<dbReference type="InterPro" id="IPR034904">
    <property type="entry name" value="FSCA_dom_sf"/>
</dbReference>
<dbReference type="RefSeq" id="WP_342589398.1">
    <property type="nucleotide sequence ID" value="NZ_JAGGLG010000002.1"/>
</dbReference>
<dbReference type="PANTHER" id="PTHR42831">
    <property type="entry name" value="FE-S PROTEIN MATURATION AUXILIARY FACTOR YITW"/>
    <property type="match status" value="1"/>
</dbReference>
<keyword evidence="3" id="KW-1185">Reference proteome</keyword>
<dbReference type="SUPFAM" id="SSF117916">
    <property type="entry name" value="Fe-S cluster assembly (FSCA) domain-like"/>
    <property type="match status" value="1"/>
</dbReference>
<gene>
    <name evidence="2" type="ORF">J2Z79_000427</name>
</gene>
<sequence length="106" mass="11797">MESNVGADKVSLARTLLRNVYDPEIGINIIDLGLVYDLKVDDANRCRVLMTFTTAGCPVGGHLVNEVYEALGVLDFADVKVDITFDPPWSPQRMSDEAKRQLGWTR</sequence>
<evidence type="ECO:0000313" key="3">
    <source>
        <dbReference type="Proteomes" id="UP001519289"/>
    </source>
</evidence>
<comment type="caution">
    <text evidence="2">The sequence shown here is derived from an EMBL/GenBank/DDBJ whole genome shotgun (WGS) entry which is preliminary data.</text>
</comment>
<feature type="domain" description="MIP18 family-like" evidence="1">
    <location>
        <begin position="14"/>
        <end position="81"/>
    </location>
</feature>
<evidence type="ECO:0000313" key="2">
    <source>
        <dbReference type="EMBL" id="MBP2017053.1"/>
    </source>
</evidence>
<dbReference type="PANTHER" id="PTHR42831:SF1">
    <property type="entry name" value="FE-S PROTEIN MATURATION AUXILIARY FACTOR YITW"/>
    <property type="match status" value="1"/>
</dbReference>
<dbReference type="InterPro" id="IPR052339">
    <property type="entry name" value="Fe-S_Maturation_MIP18"/>
</dbReference>
<dbReference type="Proteomes" id="UP001519289">
    <property type="component" value="Unassembled WGS sequence"/>
</dbReference>